<dbReference type="RefSeq" id="WP_135007567.1">
    <property type="nucleotide sequence ID" value="NZ_LJRH01000366.1"/>
</dbReference>
<gene>
    <name evidence="1" type="ORF">ALP48_00509</name>
</gene>
<name>A0A0P9ZPN5_PSESX</name>
<dbReference type="EMBL" id="RBTH01000384">
    <property type="protein sequence ID" value="RMT38829.1"/>
    <property type="molecule type" value="Genomic_DNA"/>
</dbReference>
<proteinExistence type="predicted"/>
<accession>A0A0P9ZPN5</accession>
<evidence type="ECO:0000313" key="1">
    <source>
        <dbReference type="EMBL" id="RMT38829.1"/>
    </source>
</evidence>
<reference evidence="1 2" key="1">
    <citation type="submission" date="2018-08" db="EMBL/GenBank/DDBJ databases">
        <title>Recombination of ecologically and evolutionarily significant loci maintains genetic cohesion in the Pseudomonas syringae species complex.</title>
        <authorList>
            <person name="Dillon M."/>
            <person name="Thakur S."/>
            <person name="Almeida R.N.D."/>
            <person name="Weir B.S."/>
            <person name="Guttman D.S."/>
        </authorList>
    </citation>
    <scope>NUCLEOTIDE SEQUENCE [LARGE SCALE GENOMIC DNA]</scope>
    <source>
        <strain evidence="1 2">ICMP 16926</strain>
    </source>
</reference>
<dbReference type="Proteomes" id="UP000268096">
    <property type="component" value="Unassembled WGS sequence"/>
</dbReference>
<evidence type="ECO:0000313" key="2">
    <source>
        <dbReference type="Proteomes" id="UP000268096"/>
    </source>
</evidence>
<comment type="caution">
    <text evidence="1">The sequence shown here is derived from an EMBL/GenBank/DDBJ whole genome shotgun (WGS) entry which is preliminary data.</text>
</comment>
<sequence length="455" mass="51765">MESFNLVTGRSFSSTESHEQVIFNLPALSASDICTLNDFADAYRKFFTLECRTEEGEKFPLPDTSGQLVGSTANLKISKLPRGTSTVFFTISGLRGSLKNDTVQRSNIIYLFFGFSEFSSQSCNFKIWSKDESADDISRTLLDPRNFIRDSTGGALVEHLKFWALRTKPNVLSEAFRVWEEIAIPCSSLIFCTEVWKKNLALNLIFSGPQKLEIEYDQKIDKILFDTLKVVESTSWILDVDREVEIRHNFFSSRIASERRRTLETWPEFFNRVASRVLENSKNDYKAHLHSKSSETLKAIADLRKIIAEESSKIIDRTHALTSTLFRDIAIAIGTVSIKILAVKEASIESSFLLLFSALWLAASLSITISTNRAYIISLTRSRFLWNKKVDSLIPLSEFKDLSTRPFKDAVKAYNRSRSYAITIYASTMAIMILMAISQSRVVHVAKEFLTNFFR</sequence>
<organism evidence="1 2">
    <name type="scientific">Pseudomonas syringae pv. solidagae</name>
    <dbReference type="NCBI Taxonomy" id="264458"/>
    <lineage>
        <taxon>Bacteria</taxon>
        <taxon>Pseudomonadati</taxon>
        <taxon>Pseudomonadota</taxon>
        <taxon>Gammaproteobacteria</taxon>
        <taxon>Pseudomonadales</taxon>
        <taxon>Pseudomonadaceae</taxon>
        <taxon>Pseudomonas</taxon>
        <taxon>Pseudomonas syringae</taxon>
    </lineage>
</organism>
<protein>
    <submittedName>
        <fullName evidence="1">Uncharacterized protein</fullName>
    </submittedName>
</protein>
<dbReference type="AlphaFoldDB" id="A0A0P9ZPN5"/>